<proteinExistence type="predicted"/>
<name>E7C7Y2_9BACT</name>
<evidence type="ECO:0000313" key="1">
    <source>
        <dbReference type="EMBL" id="ADI23556.1"/>
    </source>
</evidence>
<dbReference type="EMBL" id="GU568018">
    <property type="protein sequence ID" value="ADI23556.1"/>
    <property type="molecule type" value="Genomic_DNA"/>
</dbReference>
<organism evidence="1">
    <name type="scientific">uncultured nuHF2 cluster bacterium HF0770_42C12</name>
    <dbReference type="NCBI Taxonomy" id="723593"/>
    <lineage>
        <taxon>Bacteria</taxon>
        <taxon>environmental samples</taxon>
    </lineage>
</organism>
<dbReference type="Gene3D" id="2.40.10.180">
    <property type="entry name" value="Phage tail proteins"/>
    <property type="match status" value="1"/>
</dbReference>
<protein>
    <submittedName>
        <fullName evidence="1">Uncharacterized protein</fullName>
    </submittedName>
</protein>
<reference evidence="1" key="1">
    <citation type="submission" date="2010-01" db="EMBL/GenBank/DDBJ databases">
        <title>Genome fragments of uncultured bacteria from the North Pacific subtropical Gyre.</title>
        <authorList>
            <person name="Pham V.D."/>
            <person name="Delong E.F."/>
        </authorList>
    </citation>
    <scope>NUCLEOTIDE SEQUENCE</scope>
</reference>
<dbReference type="GO" id="GO:0019068">
    <property type="term" value="P:virion assembly"/>
    <property type="evidence" value="ECO:0007669"/>
    <property type="project" value="InterPro"/>
</dbReference>
<accession>E7C7Y2</accession>
<sequence length="103" mass="10326">MAVEADTERAVLLSTSDFGQVATYTPSGGSGSSINGIFDNGDGLVDIGGRVGVTAGDPSFVCRTSDVSSAAEGDALVTGSTNYTIRDVIDDGTGMSTLVLEAD</sequence>
<dbReference type="AlphaFoldDB" id="E7C7Y2"/>
<dbReference type="SUPFAM" id="SSF69279">
    <property type="entry name" value="Phage tail proteins"/>
    <property type="match status" value="1"/>
</dbReference>
<dbReference type="Pfam" id="PF05354">
    <property type="entry name" value="Phage_attach"/>
    <property type="match status" value="1"/>
</dbReference>
<dbReference type="InterPro" id="IPR008018">
    <property type="entry name" value="Phage_tail_attach_FII"/>
</dbReference>
<dbReference type="InterPro" id="IPR053734">
    <property type="entry name" value="Phage_Head-Tail_Connect_sf"/>
</dbReference>